<dbReference type="Pfam" id="PF02620">
    <property type="entry name" value="YceD"/>
    <property type="match status" value="1"/>
</dbReference>
<dbReference type="KEGG" id="atq:GH723_06795"/>
<dbReference type="AlphaFoldDB" id="A0A5Q2RD71"/>
<proteinExistence type="predicted"/>
<reference evidence="2 3" key="1">
    <citation type="submission" date="2019-11" db="EMBL/GenBank/DDBJ databases">
        <authorList>
            <person name="He Y."/>
        </authorList>
    </citation>
    <scope>NUCLEOTIDE SEQUENCE [LARGE SCALE GENOMIC DNA]</scope>
    <source>
        <strain evidence="2 3">SCSIO 58843</strain>
    </source>
</reference>
<protein>
    <recommendedName>
        <fullName evidence="4">DUF177 domain-containing protein</fullName>
    </recommendedName>
</protein>
<evidence type="ECO:0008006" key="4">
    <source>
        <dbReference type="Google" id="ProtNLM"/>
    </source>
</evidence>
<name>A0A5Q2RD71_9ACTN</name>
<dbReference type="EMBL" id="CP045851">
    <property type="protein sequence ID" value="QGG94839.1"/>
    <property type="molecule type" value="Genomic_DNA"/>
</dbReference>
<evidence type="ECO:0000313" key="2">
    <source>
        <dbReference type="EMBL" id="QGG94839.1"/>
    </source>
</evidence>
<evidence type="ECO:0000313" key="3">
    <source>
        <dbReference type="Proteomes" id="UP000334019"/>
    </source>
</evidence>
<evidence type="ECO:0000256" key="1">
    <source>
        <dbReference type="SAM" id="MobiDB-lite"/>
    </source>
</evidence>
<feature type="compositionally biased region" description="Basic residues" evidence="1">
    <location>
        <begin position="31"/>
        <end position="55"/>
    </location>
</feature>
<feature type="region of interest" description="Disordered" evidence="1">
    <location>
        <begin position="201"/>
        <end position="243"/>
    </location>
</feature>
<dbReference type="InterPro" id="IPR003772">
    <property type="entry name" value="YceD"/>
</dbReference>
<gene>
    <name evidence="2" type="ORF">GH723_06795</name>
</gene>
<feature type="compositionally biased region" description="Basic and acidic residues" evidence="1">
    <location>
        <begin position="227"/>
        <end position="243"/>
    </location>
</feature>
<sequence length="243" mass="26161">MRPAARQLRDRPRAHCPHRRRGSLQAAGVRPPRRPGAHRRPARPRRRGCGRHRVGRSGVLRPGPVVTRPPLLVSVTELLRRPGSQREVRRSIPSPGFVVAGSSVPEGADIDVDVVVASTADPGTITASGTVGAPWRGECRRCLEPVEGTLQIDLDEVFSRRIDPSEVDDVWPLEGEEIDLAEVVADAVLLALPLAPLCGPDCQGPDPDDAPVTVEGDGDGTGEEGGEAPRDPRWAALDELRFD</sequence>
<accession>A0A5Q2RD71</accession>
<organism evidence="2 3">
    <name type="scientific">Actinomarinicola tropica</name>
    <dbReference type="NCBI Taxonomy" id="2789776"/>
    <lineage>
        <taxon>Bacteria</taxon>
        <taxon>Bacillati</taxon>
        <taxon>Actinomycetota</taxon>
        <taxon>Acidimicrobiia</taxon>
        <taxon>Acidimicrobiales</taxon>
        <taxon>Iamiaceae</taxon>
        <taxon>Actinomarinicola</taxon>
    </lineage>
</organism>
<dbReference type="Proteomes" id="UP000334019">
    <property type="component" value="Chromosome"/>
</dbReference>
<feature type="region of interest" description="Disordered" evidence="1">
    <location>
        <begin position="1"/>
        <end position="65"/>
    </location>
</feature>
<keyword evidence="3" id="KW-1185">Reference proteome</keyword>
<feature type="compositionally biased region" description="Acidic residues" evidence="1">
    <location>
        <begin position="216"/>
        <end position="226"/>
    </location>
</feature>